<reference evidence="2 3" key="1">
    <citation type="submission" date="2018-09" db="EMBL/GenBank/DDBJ databases">
        <title>Alcanivorax profundi sp. nov., isolated from 1000 m-depth seawater of the Mariana Trench.</title>
        <authorList>
            <person name="Liu J."/>
        </authorList>
    </citation>
    <scope>NUCLEOTIDE SEQUENCE [LARGE SCALE GENOMIC DNA]</scope>
    <source>
        <strain evidence="2 3">MTEO17</strain>
    </source>
</reference>
<feature type="region of interest" description="Disordered" evidence="1">
    <location>
        <begin position="375"/>
        <end position="395"/>
    </location>
</feature>
<evidence type="ECO:0000256" key="1">
    <source>
        <dbReference type="SAM" id="MobiDB-lite"/>
    </source>
</evidence>
<dbReference type="RefSeq" id="WP_119917544.1">
    <property type="nucleotide sequence ID" value="NZ_QYYA01000001.1"/>
</dbReference>
<dbReference type="EMBL" id="QYYA01000001">
    <property type="protein sequence ID" value="RJG20048.1"/>
    <property type="molecule type" value="Genomic_DNA"/>
</dbReference>
<accession>A0A418Y3E6</accession>
<keyword evidence="3" id="KW-1185">Reference proteome</keyword>
<name>A0A418Y3E6_9GAMM</name>
<dbReference type="InterPro" id="IPR007139">
    <property type="entry name" value="DUF349"/>
</dbReference>
<dbReference type="Proteomes" id="UP000283734">
    <property type="component" value="Unassembled WGS sequence"/>
</dbReference>
<dbReference type="AlphaFoldDB" id="A0A418Y3E6"/>
<organism evidence="2 3">
    <name type="scientific">Alcanivorax profundi</name>
    <dbReference type="NCBI Taxonomy" id="2338368"/>
    <lineage>
        <taxon>Bacteria</taxon>
        <taxon>Pseudomonadati</taxon>
        <taxon>Pseudomonadota</taxon>
        <taxon>Gammaproteobacteria</taxon>
        <taxon>Oceanospirillales</taxon>
        <taxon>Alcanivoracaceae</taxon>
        <taxon>Alcanivorax</taxon>
    </lineage>
</organism>
<comment type="caution">
    <text evidence="2">The sequence shown here is derived from an EMBL/GenBank/DDBJ whole genome shotgun (WGS) entry which is preliminary data.</text>
</comment>
<evidence type="ECO:0000313" key="2">
    <source>
        <dbReference type="EMBL" id="RJG20048.1"/>
    </source>
</evidence>
<gene>
    <name evidence="2" type="ORF">D4A39_04215</name>
</gene>
<sequence length="856" mass="98119">MFGRFRKARWQHANPDIRLKAIELLSPRGDAQILAQLSRGDASALVRAAAAGRLIELSLLDEIHQRDEAPSVREAASMRIMALLAGTTDDSPNQDTRLRLIRLTTNDDALRFIAENSPDEHCQHAAIERLHDPSVLFQLAINARSEALRVTAAQQISHLPTLKRLTREGRDKRVVRLARDQSRVLQEKEQQEEARHAKVVHLADRLEQHARRRADALYGPRLEQLEQQWQQHSDNATPDLSARVSQALQQCREQLNSLQEAHRLEALRDTARTERDASAHALYQLLSQSHSQTWEQQLGELRSALATQQRRWQSAHEQSPADENETRSFNDLVAAFEKMISLATAALETESAEALEQLSQQWPSEYPRPSALMDIAEPATPSSPRPDSRKPRTTPHRGLLVALKRELSKGNLRHGNRLWHKAESIVEEESDSVLAKELAKLAERRAELQDWHRFAAQPKKETLCEKMETLATADTRMDPPELATAIQALHDEWRALMSSDQDEDQALWDRFKQATDQAYLPCQAHFAEQDALRQQNLIKRQELCQQLESFMANQSWENVDWEAIWQIRQQAPRDWKQLQPVRFTDNREVQKRFSALLSDLDDKLNHWIEQARSQRDGLIQQAQSLPIEDGQIQESVRQAQQLQKQWRNTGWVPPSVHRGMQKSFKRAMDRVFNERNRLHDAQKAQQSARLDEAQKALSQLESTLAAPFSRDNAKQLSASLSEIDTFSDLRLPRDMNRQLQQLRRRARERLDRMSEWEQWQAMQETLQALPTGEQCEEQDLVLAVAFEALAGVPSPEPERQRRLAWQLEALPAAMKRQGFAVLDEMTKLLEQHQGGVCTNAKSRMHAALAVLEPGNG</sequence>
<evidence type="ECO:0000313" key="3">
    <source>
        <dbReference type="Proteomes" id="UP000283734"/>
    </source>
</evidence>
<protein>
    <submittedName>
        <fullName evidence="2">DUF349 domain-containing protein</fullName>
    </submittedName>
</protein>
<proteinExistence type="predicted"/>
<dbReference type="OrthoDB" id="5523335at2"/>
<dbReference type="Pfam" id="PF03993">
    <property type="entry name" value="DUF349"/>
    <property type="match status" value="1"/>
</dbReference>